<gene>
    <name evidence="1" type="ORF">GCM10009663_19310</name>
</gene>
<evidence type="ECO:0000313" key="1">
    <source>
        <dbReference type="EMBL" id="GAA1077609.1"/>
    </source>
</evidence>
<comment type="caution">
    <text evidence="1">The sequence shown here is derived from an EMBL/GenBank/DDBJ whole genome shotgun (WGS) entry which is preliminary data.</text>
</comment>
<proteinExistence type="predicted"/>
<accession>A0ABN1TE21</accession>
<evidence type="ECO:0000313" key="2">
    <source>
        <dbReference type="Proteomes" id="UP001499987"/>
    </source>
</evidence>
<dbReference type="EMBL" id="BAAALD010000012">
    <property type="protein sequence ID" value="GAA1077609.1"/>
    <property type="molecule type" value="Genomic_DNA"/>
</dbReference>
<protein>
    <recommendedName>
        <fullName evidence="3">AbrB/MazE/SpoVT family DNA-binding domain-containing protein</fullName>
    </recommendedName>
</protein>
<sequence length="66" mass="6978">MQARGVRMSIQVPDGVEVRLREQATAEGITVDELAVKEPANLFELRPARVSGQGSAALGWCGAGRA</sequence>
<dbReference type="Proteomes" id="UP001499987">
    <property type="component" value="Unassembled WGS sequence"/>
</dbReference>
<keyword evidence="2" id="KW-1185">Reference proteome</keyword>
<organism evidence="1 2">
    <name type="scientific">Kitasatospora arboriphila</name>
    <dbReference type="NCBI Taxonomy" id="258052"/>
    <lineage>
        <taxon>Bacteria</taxon>
        <taxon>Bacillati</taxon>
        <taxon>Actinomycetota</taxon>
        <taxon>Actinomycetes</taxon>
        <taxon>Kitasatosporales</taxon>
        <taxon>Streptomycetaceae</taxon>
        <taxon>Kitasatospora</taxon>
    </lineage>
</organism>
<evidence type="ECO:0008006" key="3">
    <source>
        <dbReference type="Google" id="ProtNLM"/>
    </source>
</evidence>
<reference evidence="1 2" key="1">
    <citation type="journal article" date="2019" name="Int. J. Syst. Evol. Microbiol.">
        <title>The Global Catalogue of Microorganisms (GCM) 10K type strain sequencing project: providing services to taxonomists for standard genome sequencing and annotation.</title>
        <authorList>
            <consortium name="The Broad Institute Genomics Platform"/>
            <consortium name="The Broad Institute Genome Sequencing Center for Infectious Disease"/>
            <person name="Wu L."/>
            <person name="Ma J."/>
        </authorList>
    </citation>
    <scope>NUCLEOTIDE SEQUENCE [LARGE SCALE GENOMIC DNA]</scope>
    <source>
        <strain evidence="1 2">JCM 13002</strain>
    </source>
</reference>
<name>A0ABN1TE21_9ACTN</name>